<dbReference type="Pfam" id="PF00041">
    <property type="entry name" value="fn3"/>
    <property type="match status" value="5"/>
</dbReference>
<dbReference type="FunFam" id="2.60.40.10:FF:000003">
    <property type="entry name" value="Titin isoform E"/>
    <property type="match status" value="1"/>
</dbReference>
<dbReference type="PROSITE" id="PS50853">
    <property type="entry name" value="FN3"/>
    <property type="match status" value="5"/>
</dbReference>
<reference evidence="4 5" key="1">
    <citation type="journal article" date="2023" name="Sci. Data">
        <title>Genome assembly of the Korean intertidal mud-creeper Batillaria attramentaria.</title>
        <authorList>
            <person name="Patra A.K."/>
            <person name="Ho P.T."/>
            <person name="Jun S."/>
            <person name="Lee S.J."/>
            <person name="Kim Y."/>
            <person name="Won Y.J."/>
        </authorList>
    </citation>
    <scope>NUCLEOTIDE SEQUENCE [LARGE SCALE GENOMIC DNA]</scope>
    <source>
        <strain evidence="4">Wonlab-2016</strain>
    </source>
</reference>
<dbReference type="Proteomes" id="UP001519460">
    <property type="component" value="Unassembled WGS sequence"/>
</dbReference>
<dbReference type="FunFam" id="2.60.40.10:FF:000056">
    <property type="entry name" value="twitchin isoform X4"/>
    <property type="match status" value="2"/>
</dbReference>
<dbReference type="EMBL" id="JACVVK020000583">
    <property type="protein sequence ID" value="KAK7464607.1"/>
    <property type="molecule type" value="Genomic_DNA"/>
</dbReference>
<dbReference type="PANTHER" id="PTHR14340">
    <property type="entry name" value="MICROFIBRIL-ASSOCIATED GLYCOPROTEIN 3"/>
    <property type="match status" value="1"/>
</dbReference>
<feature type="chain" id="PRO_5044814533" description="Fibronectin type-III domain-containing protein" evidence="2">
    <location>
        <begin position="24"/>
        <end position="687"/>
    </location>
</feature>
<dbReference type="AlphaFoldDB" id="A0ABD0J7I4"/>
<evidence type="ECO:0000259" key="3">
    <source>
        <dbReference type="PROSITE" id="PS50853"/>
    </source>
</evidence>
<evidence type="ECO:0000256" key="2">
    <source>
        <dbReference type="SAM" id="SignalP"/>
    </source>
</evidence>
<protein>
    <recommendedName>
        <fullName evidence="3">Fibronectin type-III domain-containing protein</fullName>
    </recommendedName>
</protein>
<name>A0ABD0J7I4_9CAEN</name>
<dbReference type="Gene3D" id="2.60.40.10">
    <property type="entry name" value="Immunoglobulins"/>
    <property type="match status" value="5"/>
</dbReference>
<gene>
    <name evidence="4" type="ORF">BaRGS_00037846</name>
</gene>
<evidence type="ECO:0000313" key="5">
    <source>
        <dbReference type="Proteomes" id="UP001519460"/>
    </source>
</evidence>
<feature type="domain" description="Fibronectin type-III" evidence="3">
    <location>
        <begin position="588"/>
        <end position="683"/>
    </location>
</feature>
<accession>A0ABD0J7I4</accession>
<dbReference type="SUPFAM" id="SSF49265">
    <property type="entry name" value="Fibronectin type III"/>
    <property type="match status" value="3"/>
</dbReference>
<feature type="non-terminal residue" evidence="4">
    <location>
        <position position="1"/>
    </location>
</feature>
<keyword evidence="2" id="KW-0732">Signal</keyword>
<dbReference type="GO" id="GO:0030017">
    <property type="term" value="C:sarcomere"/>
    <property type="evidence" value="ECO:0007669"/>
    <property type="project" value="UniProtKB-ARBA"/>
</dbReference>
<feature type="domain" description="Fibronectin type-III" evidence="3">
    <location>
        <begin position="485"/>
        <end position="580"/>
    </location>
</feature>
<feature type="domain" description="Fibronectin type-III" evidence="3">
    <location>
        <begin position="187"/>
        <end position="287"/>
    </location>
</feature>
<proteinExistence type="predicted"/>
<organism evidence="4 5">
    <name type="scientific">Batillaria attramentaria</name>
    <dbReference type="NCBI Taxonomy" id="370345"/>
    <lineage>
        <taxon>Eukaryota</taxon>
        <taxon>Metazoa</taxon>
        <taxon>Spiralia</taxon>
        <taxon>Lophotrochozoa</taxon>
        <taxon>Mollusca</taxon>
        <taxon>Gastropoda</taxon>
        <taxon>Caenogastropoda</taxon>
        <taxon>Sorbeoconcha</taxon>
        <taxon>Cerithioidea</taxon>
        <taxon>Batillariidae</taxon>
        <taxon>Batillaria</taxon>
    </lineage>
</organism>
<feature type="domain" description="Fibronectin type-III" evidence="3">
    <location>
        <begin position="389"/>
        <end position="483"/>
    </location>
</feature>
<dbReference type="InterPro" id="IPR013783">
    <property type="entry name" value="Ig-like_fold"/>
</dbReference>
<keyword evidence="5" id="KW-1185">Reference proteome</keyword>
<dbReference type="PRINTS" id="PR00014">
    <property type="entry name" value="FNTYPEIII"/>
</dbReference>
<dbReference type="CDD" id="cd00063">
    <property type="entry name" value="FN3"/>
    <property type="match status" value="5"/>
</dbReference>
<dbReference type="SMART" id="SM00060">
    <property type="entry name" value="FN3"/>
    <property type="match status" value="5"/>
</dbReference>
<evidence type="ECO:0000313" key="4">
    <source>
        <dbReference type="EMBL" id="KAK7464607.1"/>
    </source>
</evidence>
<feature type="domain" description="Fibronectin type-III" evidence="3">
    <location>
        <begin position="288"/>
        <end position="382"/>
    </location>
</feature>
<evidence type="ECO:0000256" key="1">
    <source>
        <dbReference type="ARBA" id="ARBA00023319"/>
    </source>
</evidence>
<feature type="signal peptide" evidence="2">
    <location>
        <begin position="1"/>
        <end position="23"/>
    </location>
</feature>
<dbReference type="InterPro" id="IPR003961">
    <property type="entry name" value="FN3_dom"/>
</dbReference>
<dbReference type="InterPro" id="IPR036116">
    <property type="entry name" value="FN3_sf"/>
</dbReference>
<sequence>QAETMKAAHQSLFVVSLLLLSEANSANFRHKRQEEGCPIPYDWEWDIHQKDCSGKEEKYHCLLDEEGRKADGCFRPKECNRGARPVVEGSNLECRQCPTGTFQRQEGLRTDRQTISYCEDHNPCTAENGKKQCREGSATEDIGCECDAARGYFPRGGENCGCFSSESGCSCQFEECPVGSERNATVAPSEPFGASFKTVKSDSVTLSWSPPSNDGGVPVKYYSVELTDDGGNSWRFIDQIQAVRTDYEARELQAGHTYKFRVSAVNSVGRSAPLTTAEVVPAGIPPPPEGPISFCNISDTCLDLRWQPPTSDGGAPLLGYIVKKRESGRNVWSDVSEVDAVTLTCKACELVEGMPYIFSVTARNEKGRSIPLESQEVLPKRPREVPSAPVGPIRFLRVLLDSVKLAWSTPANDGGTPIQFYTVEMSEDDGNSWYVMQPQVSPTWYTQEHLTKGKSYKFRVKAVNAVGQSDALVSECVEPTDLPSPPEGPLSVSQVTRTSAALTWKPSRSDGGSSLRGYLVEKREERRDVWTEVDKVDAETLSVKANGLIEGRAYFFRVTASNEKGSSSPLETTEAVTPKKPAVVPEMPVGPVKFSQVGAHSITLVWSPPMKNGGSPITSYTVEATDNDGETWRDVDAASVRGTFCEVQGLAETQNYKFRVYAVNAVGVSEPLVSRTVTTTKKKGGSF</sequence>
<comment type="caution">
    <text evidence="4">The sequence shown here is derived from an EMBL/GenBank/DDBJ whole genome shotgun (WGS) entry which is preliminary data.</text>
</comment>
<dbReference type="PANTHER" id="PTHR14340:SF9">
    <property type="entry name" value="FIBRONECTIN TYPE-III DOMAIN-CONTAINING PROTEIN"/>
    <property type="match status" value="1"/>
</dbReference>
<keyword evidence="1" id="KW-0393">Immunoglobulin domain</keyword>